<proteinExistence type="predicted"/>
<dbReference type="AlphaFoldDB" id="D5P689"/>
<dbReference type="HOGENOM" id="CLU_147967_0_0_11"/>
<dbReference type="RefSeq" id="WP_007170704.1">
    <property type="nucleotide sequence ID" value="NZ_GG770556.1"/>
</dbReference>
<accession>D5P689</accession>
<evidence type="ECO:0000313" key="1">
    <source>
        <dbReference type="EMBL" id="EFG78391.1"/>
    </source>
</evidence>
<organism evidence="1 2">
    <name type="scientific">Mycobacterium parascrofulaceum ATCC BAA-614</name>
    <dbReference type="NCBI Taxonomy" id="525368"/>
    <lineage>
        <taxon>Bacteria</taxon>
        <taxon>Bacillati</taxon>
        <taxon>Actinomycetota</taxon>
        <taxon>Actinomycetes</taxon>
        <taxon>Mycobacteriales</taxon>
        <taxon>Mycobacteriaceae</taxon>
        <taxon>Mycobacterium</taxon>
        <taxon>Mycobacterium simiae complex</taxon>
    </lineage>
</organism>
<name>D5P689_9MYCO</name>
<dbReference type="EMBL" id="ADNV01000123">
    <property type="protein sequence ID" value="EFG78391.1"/>
    <property type="molecule type" value="Genomic_DNA"/>
</dbReference>
<keyword evidence="2" id="KW-1185">Reference proteome</keyword>
<comment type="caution">
    <text evidence="1">The sequence shown here is derived from an EMBL/GenBank/DDBJ whole genome shotgun (WGS) entry which is preliminary data.</text>
</comment>
<gene>
    <name evidence="1" type="ORF">HMPREF0591_1683</name>
</gene>
<evidence type="ECO:0000313" key="2">
    <source>
        <dbReference type="Proteomes" id="UP000003653"/>
    </source>
</evidence>
<sequence>MAPPPAASGVGILVSVEGQMQAVAIADHIAADDVGASPVDTITARDNVVFWFDTSTRRAVNRMATLNLYAATRLPAHAVPLLHGTVLITGIDAGGDPVGLSSQQLKSLQARPAPNWWARLVLRMRSQRAVRRQRA</sequence>
<reference evidence="1 2" key="1">
    <citation type="submission" date="2010-04" db="EMBL/GenBank/DDBJ databases">
        <authorList>
            <person name="Muzny D."/>
            <person name="Qin X."/>
            <person name="Deng J."/>
            <person name="Jiang H."/>
            <person name="Liu Y."/>
            <person name="Qu J."/>
            <person name="Song X.-Z."/>
            <person name="Zhang L."/>
            <person name="Thornton R."/>
            <person name="Coyle M."/>
            <person name="Francisco L."/>
            <person name="Jackson L."/>
            <person name="Javaid M."/>
            <person name="Korchina V."/>
            <person name="Kovar C."/>
            <person name="Mata R."/>
            <person name="Mathew T."/>
            <person name="Ngo R."/>
            <person name="Nguyen L."/>
            <person name="Nguyen N."/>
            <person name="Okwuonu G."/>
            <person name="Ongeri F."/>
            <person name="Pham C."/>
            <person name="Simmons D."/>
            <person name="Wilczek-Boney K."/>
            <person name="Hale W."/>
            <person name="Jakkamsetti A."/>
            <person name="Pham P."/>
            <person name="Ruth R."/>
            <person name="San Lucas F."/>
            <person name="Warren J."/>
            <person name="Zhang J."/>
            <person name="Zhao Z."/>
            <person name="Zhou C."/>
            <person name="Zhu D."/>
            <person name="Lee S."/>
            <person name="Bess C."/>
            <person name="Blankenburg K."/>
            <person name="Forbes L."/>
            <person name="Fu Q."/>
            <person name="Gubbala S."/>
            <person name="Hirani K."/>
            <person name="Jayaseelan J.C."/>
            <person name="Lara F."/>
            <person name="Munidasa M."/>
            <person name="Palculict T."/>
            <person name="Patil S."/>
            <person name="Pu L.-L."/>
            <person name="Saada N."/>
            <person name="Tang L."/>
            <person name="Weissenberger G."/>
            <person name="Zhu Y."/>
            <person name="Hemphill L."/>
            <person name="Shang Y."/>
            <person name="Youmans B."/>
            <person name="Ayvaz T."/>
            <person name="Ross M."/>
            <person name="Santibanez J."/>
            <person name="Aqrawi P."/>
            <person name="Gross S."/>
            <person name="Joshi V."/>
            <person name="Fowler G."/>
            <person name="Nazareth L."/>
            <person name="Reid J."/>
            <person name="Worley K."/>
            <person name="Petrosino J."/>
            <person name="Highlander S."/>
            <person name="Gibbs R."/>
        </authorList>
    </citation>
    <scope>NUCLEOTIDE SEQUENCE [LARGE SCALE GENOMIC DNA]</scope>
    <source>
        <strain evidence="1 2">ATCC BAA-614</strain>
    </source>
</reference>
<dbReference type="Proteomes" id="UP000003653">
    <property type="component" value="Unassembled WGS sequence"/>
</dbReference>
<protein>
    <submittedName>
        <fullName evidence="1">Uncharacterized protein</fullName>
    </submittedName>
</protein>